<dbReference type="GO" id="GO:0005759">
    <property type="term" value="C:mitochondrial matrix"/>
    <property type="evidence" value="ECO:0007669"/>
    <property type="project" value="TreeGrafter"/>
</dbReference>
<evidence type="ECO:0000313" key="7">
    <source>
        <dbReference type="EMBL" id="CAL1544604.1"/>
    </source>
</evidence>
<evidence type="ECO:0000256" key="2">
    <source>
        <dbReference type="ARBA" id="ARBA00019149"/>
    </source>
</evidence>
<evidence type="ECO:0000259" key="6">
    <source>
        <dbReference type="Pfam" id="PF01926"/>
    </source>
</evidence>
<dbReference type="HAMAP" id="MF_00367">
    <property type="entry name" value="GTPase_Era"/>
    <property type="match status" value="1"/>
</dbReference>
<dbReference type="GO" id="GO:0019843">
    <property type="term" value="F:rRNA binding"/>
    <property type="evidence" value="ECO:0007669"/>
    <property type="project" value="TreeGrafter"/>
</dbReference>
<dbReference type="AlphaFoldDB" id="A0AAV2IFU1"/>
<keyword evidence="3" id="KW-0547">Nucleotide-binding</keyword>
<dbReference type="Pfam" id="PF01926">
    <property type="entry name" value="MMR_HSR1"/>
    <property type="match status" value="1"/>
</dbReference>
<dbReference type="InterPro" id="IPR005662">
    <property type="entry name" value="GTPase_Era-like"/>
</dbReference>
<evidence type="ECO:0000256" key="1">
    <source>
        <dbReference type="ARBA" id="ARBA00007921"/>
    </source>
</evidence>
<sequence>MTGWMTKYGFIQTLFKSELINCCSRTEFHKFSLFLLQLNSKKSSHHLCNSKFHTNGNLVIQNSSHENVDSNDKCISNIDSCEDTNSTERLVGMTRDSQRFRALLKPDSPPGSKLLRVAIIGRPNCGKSTLTNALLGWRVSSVSGKVHTTRKNTLAIFTEDETQIVFLDTPGILQPGSRKKHNLEKTLELDPVRSLASADLVTAMVDVSHTFSTSELDPNLLQILYLYRHIPTILVLNKVDLVKKRSSLLQAIRLLTDGVVGGHYLMKESQNKKIKKNALFDAADKILDQRKNENNNDGQTLLSGFQDASSEKAKLPEHLLIPDEKTKKMEELSWDEYFDKQRGAHKAVRDQKGWPLFKEVFVISSVTGEGLPQLKRFLLDQATPRPWDYHSSLVTDQSPQEVVIMCVREKLLDNLQNEVPYQLGLDLVVMEVDPEDGLLNVVVNIYCETTRHLTIFLGSNGKMIQTVASQAKQAMMDTFRCDVRLKLVGKLRERKNK</sequence>
<dbReference type="PANTHER" id="PTHR42698">
    <property type="entry name" value="GTPASE ERA"/>
    <property type="match status" value="1"/>
</dbReference>
<dbReference type="PANTHER" id="PTHR42698:SF1">
    <property type="entry name" value="GTPASE ERA, MITOCHONDRIAL"/>
    <property type="match status" value="1"/>
</dbReference>
<dbReference type="SUPFAM" id="SSF54814">
    <property type="entry name" value="Prokaryotic type KH domain (KH-domain type II)"/>
    <property type="match status" value="1"/>
</dbReference>
<reference evidence="7 8" key="1">
    <citation type="submission" date="2024-04" db="EMBL/GenBank/DDBJ databases">
        <authorList>
            <consortium name="Genoscope - CEA"/>
            <person name="William W."/>
        </authorList>
    </citation>
    <scope>NUCLEOTIDE SEQUENCE [LARGE SCALE GENOMIC DNA]</scope>
</reference>
<dbReference type="SUPFAM" id="SSF52540">
    <property type="entry name" value="P-loop containing nucleoside triphosphate hydrolases"/>
    <property type="match status" value="1"/>
</dbReference>
<dbReference type="CDD" id="cd04163">
    <property type="entry name" value="Era"/>
    <property type="match status" value="1"/>
</dbReference>
<dbReference type="GO" id="GO:0043024">
    <property type="term" value="F:ribosomal small subunit binding"/>
    <property type="evidence" value="ECO:0007669"/>
    <property type="project" value="TreeGrafter"/>
</dbReference>
<comment type="caution">
    <text evidence="7">The sequence shown here is derived from an EMBL/GenBank/DDBJ whole genome shotgun (WGS) entry which is preliminary data.</text>
</comment>
<gene>
    <name evidence="7" type="ORF">GSLYS_00018117001</name>
</gene>
<name>A0AAV2IFU1_LYMST</name>
<dbReference type="EMBL" id="CAXITT010000633">
    <property type="protein sequence ID" value="CAL1544604.1"/>
    <property type="molecule type" value="Genomic_DNA"/>
</dbReference>
<dbReference type="CDD" id="cd22534">
    <property type="entry name" value="KH-II_Era"/>
    <property type="match status" value="1"/>
</dbReference>
<dbReference type="NCBIfam" id="TIGR00231">
    <property type="entry name" value="small_GTP"/>
    <property type="match status" value="1"/>
</dbReference>
<dbReference type="InterPro" id="IPR027417">
    <property type="entry name" value="P-loop_NTPase"/>
</dbReference>
<dbReference type="Proteomes" id="UP001497497">
    <property type="component" value="Unassembled WGS sequence"/>
</dbReference>
<dbReference type="InterPro" id="IPR009019">
    <property type="entry name" value="KH_sf_prok-type"/>
</dbReference>
<protein>
    <recommendedName>
        <fullName evidence="2">GTPase Era, mitochondrial</fullName>
    </recommendedName>
    <alternativeName>
        <fullName evidence="5">ERA-like protein 1</fullName>
    </alternativeName>
</protein>
<evidence type="ECO:0000256" key="4">
    <source>
        <dbReference type="ARBA" id="ARBA00023134"/>
    </source>
</evidence>
<evidence type="ECO:0000256" key="3">
    <source>
        <dbReference type="ARBA" id="ARBA00022741"/>
    </source>
</evidence>
<dbReference type="Gene3D" id="3.30.300.20">
    <property type="match status" value="1"/>
</dbReference>
<dbReference type="InterPro" id="IPR005225">
    <property type="entry name" value="Small_GTP-bd"/>
</dbReference>
<dbReference type="PRINTS" id="PR00326">
    <property type="entry name" value="GTP1OBG"/>
</dbReference>
<feature type="domain" description="G" evidence="6">
    <location>
        <begin position="116"/>
        <end position="238"/>
    </location>
</feature>
<evidence type="ECO:0000256" key="5">
    <source>
        <dbReference type="ARBA" id="ARBA00030975"/>
    </source>
</evidence>
<keyword evidence="8" id="KW-1185">Reference proteome</keyword>
<dbReference type="InterPro" id="IPR006073">
    <property type="entry name" value="GTP-bd"/>
</dbReference>
<dbReference type="GO" id="GO:0005525">
    <property type="term" value="F:GTP binding"/>
    <property type="evidence" value="ECO:0007669"/>
    <property type="project" value="UniProtKB-KW"/>
</dbReference>
<dbReference type="InterPro" id="IPR030388">
    <property type="entry name" value="G_ERA_dom"/>
</dbReference>
<proteinExistence type="inferred from homology"/>
<accession>A0AAV2IFU1</accession>
<dbReference type="InterPro" id="IPR015946">
    <property type="entry name" value="KH_dom-like_a/b"/>
</dbReference>
<organism evidence="7 8">
    <name type="scientific">Lymnaea stagnalis</name>
    <name type="common">Great pond snail</name>
    <name type="synonym">Helix stagnalis</name>
    <dbReference type="NCBI Taxonomy" id="6523"/>
    <lineage>
        <taxon>Eukaryota</taxon>
        <taxon>Metazoa</taxon>
        <taxon>Spiralia</taxon>
        <taxon>Lophotrochozoa</taxon>
        <taxon>Mollusca</taxon>
        <taxon>Gastropoda</taxon>
        <taxon>Heterobranchia</taxon>
        <taxon>Euthyneura</taxon>
        <taxon>Panpulmonata</taxon>
        <taxon>Hygrophila</taxon>
        <taxon>Lymnaeoidea</taxon>
        <taxon>Lymnaeidae</taxon>
        <taxon>Lymnaea</taxon>
    </lineage>
</organism>
<dbReference type="FunFam" id="3.40.50.300:FF:002220">
    <property type="entry name" value="GTPase Era, mitochondrial"/>
    <property type="match status" value="1"/>
</dbReference>
<dbReference type="Gene3D" id="3.40.50.300">
    <property type="entry name" value="P-loop containing nucleotide triphosphate hydrolases"/>
    <property type="match status" value="1"/>
</dbReference>
<keyword evidence="4" id="KW-0342">GTP-binding</keyword>
<dbReference type="GO" id="GO:0000028">
    <property type="term" value="P:ribosomal small subunit assembly"/>
    <property type="evidence" value="ECO:0007669"/>
    <property type="project" value="TreeGrafter"/>
</dbReference>
<evidence type="ECO:0000313" key="8">
    <source>
        <dbReference type="Proteomes" id="UP001497497"/>
    </source>
</evidence>
<comment type="similarity">
    <text evidence="1">Belongs to the TRAFAC class TrmE-Era-EngA-EngB-Septin-like GTPase superfamily. Era GTPase family.</text>
</comment>